<dbReference type="EMBL" id="JABXBU010000012">
    <property type="protein sequence ID" value="KAF8789487.1"/>
    <property type="molecule type" value="Genomic_DNA"/>
</dbReference>
<keyword evidence="2" id="KW-1185">Reference proteome</keyword>
<evidence type="ECO:0000313" key="2">
    <source>
        <dbReference type="Proteomes" id="UP000807504"/>
    </source>
</evidence>
<accession>A0A8T0FDW6</accession>
<proteinExistence type="predicted"/>
<dbReference type="AlphaFoldDB" id="A0A8T0FDW6"/>
<gene>
    <name evidence="1" type="ORF">HNY73_007420</name>
</gene>
<reference evidence="1" key="2">
    <citation type="submission" date="2020-06" db="EMBL/GenBank/DDBJ databases">
        <authorList>
            <person name="Sheffer M."/>
        </authorList>
    </citation>
    <scope>NUCLEOTIDE SEQUENCE</scope>
</reference>
<name>A0A8T0FDW6_ARGBR</name>
<dbReference type="Proteomes" id="UP000807504">
    <property type="component" value="Unassembled WGS sequence"/>
</dbReference>
<comment type="caution">
    <text evidence="1">The sequence shown here is derived from an EMBL/GenBank/DDBJ whole genome shotgun (WGS) entry which is preliminary data.</text>
</comment>
<protein>
    <submittedName>
        <fullName evidence="1">Retrovirus-related Pol polyprotein type-2 like protein</fullName>
    </submittedName>
</protein>
<organism evidence="1 2">
    <name type="scientific">Argiope bruennichi</name>
    <name type="common">Wasp spider</name>
    <name type="synonym">Aranea bruennichi</name>
    <dbReference type="NCBI Taxonomy" id="94029"/>
    <lineage>
        <taxon>Eukaryota</taxon>
        <taxon>Metazoa</taxon>
        <taxon>Ecdysozoa</taxon>
        <taxon>Arthropoda</taxon>
        <taxon>Chelicerata</taxon>
        <taxon>Arachnida</taxon>
        <taxon>Araneae</taxon>
        <taxon>Araneomorphae</taxon>
        <taxon>Entelegynae</taxon>
        <taxon>Araneoidea</taxon>
        <taxon>Araneidae</taxon>
        <taxon>Argiope</taxon>
    </lineage>
</organism>
<reference evidence="1" key="1">
    <citation type="journal article" date="2020" name="bioRxiv">
        <title>Chromosome-level reference genome of the European wasp spider Argiope bruennichi: a resource for studies on range expansion and evolutionary adaptation.</title>
        <authorList>
            <person name="Sheffer M.M."/>
            <person name="Hoppe A."/>
            <person name="Krehenwinkel H."/>
            <person name="Uhl G."/>
            <person name="Kuss A.W."/>
            <person name="Jensen L."/>
            <person name="Jensen C."/>
            <person name="Gillespie R.G."/>
            <person name="Hoff K.J."/>
            <person name="Prost S."/>
        </authorList>
    </citation>
    <scope>NUCLEOTIDE SEQUENCE</scope>
</reference>
<evidence type="ECO:0000313" key="1">
    <source>
        <dbReference type="EMBL" id="KAF8789487.1"/>
    </source>
</evidence>
<sequence>MTKQQIIHQTGNKDDIKNLFRCYSGLCQDSRSDKGFLKETLSHIIQTCYSTHGARIQRHDAICKYLARVFGDRGCAVHEEPHFQTSLGVQKPDLVVYTPERVLVLDVQVINDQYPLELAHDTQVQKYHSSLRPHLEGLRPNYKVLSLTANWPGAL</sequence>